<reference evidence="1" key="1">
    <citation type="submission" date="2018-05" db="EMBL/GenBank/DDBJ databases">
        <title>Draft genome of Mucuna pruriens seed.</title>
        <authorList>
            <person name="Nnadi N.E."/>
            <person name="Vos R."/>
            <person name="Hasami M.H."/>
            <person name="Devisetty U.K."/>
            <person name="Aguiy J.C."/>
        </authorList>
    </citation>
    <scope>NUCLEOTIDE SEQUENCE [LARGE SCALE GENOMIC DNA]</scope>
    <source>
        <strain evidence="1">JCA_2017</strain>
    </source>
</reference>
<dbReference type="STRING" id="157652.A0A371HHM3"/>
<dbReference type="AlphaFoldDB" id="A0A371HHM3"/>
<evidence type="ECO:0000313" key="2">
    <source>
        <dbReference type="Proteomes" id="UP000257109"/>
    </source>
</evidence>
<dbReference type="Proteomes" id="UP000257109">
    <property type="component" value="Unassembled WGS sequence"/>
</dbReference>
<proteinExistence type="predicted"/>
<gene>
    <name evidence="1" type="ORF">CR513_14312</name>
</gene>
<evidence type="ECO:0000313" key="1">
    <source>
        <dbReference type="EMBL" id="RDY02260.1"/>
    </source>
</evidence>
<dbReference type="EMBL" id="QJKJ01002569">
    <property type="protein sequence ID" value="RDY02260.1"/>
    <property type="molecule type" value="Genomic_DNA"/>
</dbReference>
<sequence length="162" mass="18530">MFTPMHATSILTLNDLDKKVDQTSYNGMTGSLLYLTTSRPDIMLSICLCAYFEVDPRESHLTIVKCIFRYLTSTTRLSLWFKKFDEFSFSGLSINLRTMTSLRVTFPYYMGLDLTSKLTTCGRLPFFNHEQRTNYVYKGNAFIGKVLGVEVRVDIPSIAITT</sequence>
<dbReference type="PANTHER" id="PTHR11439">
    <property type="entry name" value="GAG-POL-RELATED RETROTRANSPOSON"/>
    <property type="match status" value="1"/>
</dbReference>
<dbReference type="PANTHER" id="PTHR11439:SF442">
    <property type="entry name" value="CYSTEINE-RICH RLK (RECEPTOR-LIKE PROTEIN KINASE) 8"/>
    <property type="match status" value="1"/>
</dbReference>
<protein>
    <recommendedName>
        <fullName evidence="3">Mitochondrial protein</fullName>
    </recommendedName>
</protein>
<feature type="non-terminal residue" evidence="1">
    <location>
        <position position="1"/>
    </location>
</feature>
<dbReference type="OrthoDB" id="1726046at2759"/>
<organism evidence="1 2">
    <name type="scientific">Mucuna pruriens</name>
    <name type="common">Velvet bean</name>
    <name type="synonym">Dolichos pruriens</name>
    <dbReference type="NCBI Taxonomy" id="157652"/>
    <lineage>
        <taxon>Eukaryota</taxon>
        <taxon>Viridiplantae</taxon>
        <taxon>Streptophyta</taxon>
        <taxon>Embryophyta</taxon>
        <taxon>Tracheophyta</taxon>
        <taxon>Spermatophyta</taxon>
        <taxon>Magnoliopsida</taxon>
        <taxon>eudicotyledons</taxon>
        <taxon>Gunneridae</taxon>
        <taxon>Pentapetalae</taxon>
        <taxon>rosids</taxon>
        <taxon>fabids</taxon>
        <taxon>Fabales</taxon>
        <taxon>Fabaceae</taxon>
        <taxon>Papilionoideae</taxon>
        <taxon>50 kb inversion clade</taxon>
        <taxon>NPAAA clade</taxon>
        <taxon>indigoferoid/millettioid clade</taxon>
        <taxon>Phaseoleae</taxon>
        <taxon>Mucuna</taxon>
    </lineage>
</organism>
<accession>A0A371HHM3</accession>
<evidence type="ECO:0008006" key="3">
    <source>
        <dbReference type="Google" id="ProtNLM"/>
    </source>
</evidence>
<comment type="caution">
    <text evidence="1">The sequence shown here is derived from an EMBL/GenBank/DDBJ whole genome shotgun (WGS) entry which is preliminary data.</text>
</comment>
<keyword evidence="2" id="KW-1185">Reference proteome</keyword>
<name>A0A371HHM3_MUCPR</name>